<dbReference type="AlphaFoldDB" id="A0A1S8LCS9"/>
<dbReference type="InterPro" id="IPR013325">
    <property type="entry name" value="RNA_pol_sigma_r2"/>
</dbReference>
<evidence type="ECO:0000256" key="3">
    <source>
        <dbReference type="ARBA" id="ARBA00023082"/>
    </source>
</evidence>
<name>A0A1S8LCS9_9CLOT</name>
<dbReference type="Gene3D" id="1.10.10.10">
    <property type="entry name" value="Winged helix-like DNA-binding domain superfamily/Winged helix DNA-binding domain"/>
    <property type="match status" value="1"/>
</dbReference>
<dbReference type="Proteomes" id="UP000190951">
    <property type="component" value="Plasmid p330"/>
</dbReference>
<keyword evidence="4" id="KW-0804">Transcription</keyword>
<evidence type="ECO:0000313" key="6">
    <source>
        <dbReference type="Proteomes" id="UP000190951"/>
    </source>
</evidence>
<dbReference type="InterPro" id="IPR014284">
    <property type="entry name" value="RNA_pol_sigma-70_dom"/>
</dbReference>
<keyword evidence="2" id="KW-0805">Transcription regulation</keyword>
<dbReference type="Pfam" id="PF08281">
    <property type="entry name" value="Sigma70_r4_2"/>
    <property type="match status" value="1"/>
</dbReference>
<keyword evidence="5" id="KW-0614">Plasmid</keyword>
<sequence>MLDLKETIKNAQNGNDSAFSTLIKLNKGKLYRTAYLYVKNEEEALDILSDTVYKAYLNIKKLKEPEFFNTWIMRILINTASDTLKKKKKLRYIDDYEKFKIVDEKFGSSIVEKVDLYKAIDCLNINYKNIIILKFFEDMTIKEISAVLKRPEGTIKVYLSRAIKKLKIELKEDFI</sequence>
<dbReference type="SUPFAM" id="SSF88946">
    <property type="entry name" value="Sigma2 domain of RNA polymerase sigma factors"/>
    <property type="match status" value="1"/>
</dbReference>
<dbReference type="PANTHER" id="PTHR43133:SF51">
    <property type="entry name" value="RNA POLYMERASE SIGMA FACTOR"/>
    <property type="match status" value="1"/>
</dbReference>
<dbReference type="Pfam" id="PF04542">
    <property type="entry name" value="Sigma70_r2"/>
    <property type="match status" value="1"/>
</dbReference>
<dbReference type="STRING" id="84029.CROST_11580"/>
<dbReference type="Gene3D" id="1.10.1740.10">
    <property type="match status" value="1"/>
</dbReference>
<gene>
    <name evidence="5" type="primary">sigV</name>
    <name evidence="5" type="ORF">CROST_045500</name>
</gene>
<dbReference type="KEGG" id="crw:CROST_045500"/>
<accession>A0A1S8LCS9</accession>
<protein>
    <submittedName>
        <fullName evidence="5">RNA polymerase sigma factor SigV</fullName>
    </submittedName>
</protein>
<dbReference type="SUPFAM" id="SSF88659">
    <property type="entry name" value="Sigma3 and sigma4 domains of RNA polymerase sigma factors"/>
    <property type="match status" value="1"/>
</dbReference>
<evidence type="ECO:0000256" key="1">
    <source>
        <dbReference type="ARBA" id="ARBA00010641"/>
    </source>
</evidence>
<dbReference type="GO" id="GO:0003677">
    <property type="term" value="F:DNA binding"/>
    <property type="evidence" value="ECO:0007669"/>
    <property type="project" value="InterPro"/>
</dbReference>
<evidence type="ECO:0000313" key="5">
    <source>
        <dbReference type="EMBL" id="URZ13772.1"/>
    </source>
</evidence>
<dbReference type="GO" id="GO:0016987">
    <property type="term" value="F:sigma factor activity"/>
    <property type="evidence" value="ECO:0007669"/>
    <property type="project" value="UniProtKB-KW"/>
</dbReference>
<dbReference type="InterPro" id="IPR014300">
    <property type="entry name" value="RNA_pol_sigma-V"/>
</dbReference>
<dbReference type="InterPro" id="IPR013249">
    <property type="entry name" value="RNA_pol_sigma70_r4_t2"/>
</dbReference>
<comment type="similarity">
    <text evidence="1">Belongs to the sigma-70 factor family. ECF subfamily.</text>
</comment>
<evidence type="ECO:0000256" key="4">
    <source>
        <dbReference type="ARBA" id="ARBA00023163"/>
    </source>
</evidence>
<dbReference type="InterPro" id="IPR007627">
    <property type="entry name" value="RNA_pol_sigma70_r2"/>
</dbReference>
<keyword evidence="6" id="KW-1185">Reference proteome</keyword>
<keyword evidence="3" id="KW-0731">Sigma factor</keyword>
<reference evidence="5 6" key="1">
    <citation type="submission" date="2022-04" db="EMBL/GenBank/DDBJ databases">
        <title>Genome sequence of C. roseum typestrain.</title>
        <authorList>
            <person name="Poehlein A."/>
            <person name="Schoch T."/>
            <person name="Duerre P."/>
            <person name="Daniel R."/>
        </authorList>
    </citation>
    <scope>NUCLEOTIDE SEQUENCE [LARGE SCALE GENOMIC DNA]</scope>
    <source>
        <strain evidence="5 6">DSM 7320</strain>
        <plasmid evidence="5 6">p330</plasmid>
    </source>
</reference>
<geneLocation type="plasmid" evidence="5 6">
    <name>p330</name>
</geneLocation>
<dbReference type="PANTHER" id="PTHR43133">
    <property type="entry name" value="RNA POLYMERASE ECF-TYPE SIGMA FACTO"/>
    <property type="match status" value="1"/>
</dbReference>
<organism evidence="5 6">
    <name type="scientific">Clostridium felsineum</name>
    <dbReference type="NCBI Taxonomy" id="36839"/>
    <lineage>
        <taxon>Bacteria</taxon>
        <taxon>Bacillati</taxon>
        <taxon>Bacillota</taxon>
        <taxon>Clostridia</taxon>
        <taxon>Eubacteriales</taxon>
        <taxon>Clostridiaceae</taxon>
        <taxon>Clostridium</taxon>
    </lineage>
</organism>
<dbReference type="NCBIfam" id="TIGR02954">
    <property type="entry name" value="Sig70_famx3"/>
    <property type="match status" value="1"/>
</dbReference>
<dbReference type="RefSeq" id="WP_077834742.1">
    <property type="nucleotide sequence ID" value="NZ_CP096984.1"/>
</dbReference>
<dbReference type="InterPro" id="IPR039425">
    <property type="entry name" value="RNA_pol_sigma-70-like"/>
</dbReference>
<dbReference type="GO" id="GO:0006352">
    <property type="term" value="P:DNA-templated transcription initiation"/>
    <property type="evidence" value="ECO:0007669"/>
    <property type="project" value="InterPro"/>
</dbReference>
<evidence type="ECO:0000256" key="2">
    <source>
        <dbReference type="ARBA" id="ARBA00023015"/>
    </source>
</evidence>
<proteinExistence type="inferred from homology"/>
<dbReference type="NCBIfam" id="TIGR02937">
    <property type="entry name" value="sigma70-ECF"/>
    <property type="match status" value="1"/>
</dbReference>
<dbReference type="InterPro" id="IPR036388">
    <property type="entry name" value="WH-like_DNA-bd_sf"/>
</dbReference>
<dbReference type="InterPro" id="IPR013324">
    <property type="entry name" value="RNA_pol_sigma_r3/r4-like"/>
</dbReference>
<dbReference type="CDD" id="cd06171">
    <property type="entry name" value="Sigma70_r4"/>
    <property type="match status" value="1"/>
</dbReference>
<dbReference type="EMBL" id="CP096984">
    <property type="protein sequence ID" value="URZ13772.1"/>
    <property type="molecule type" value="Genomic_DNA"/>
</dbReference>